<keyword evidence="3 7" id="KW-0808">Transferase</keyword>
<protein>
    <recommendedName>
        <fullName evidence="2">acetyl-CoA C-acetyltransferase</fullName>
        <ecNumber evidence="2">2.3.1.9</ecNumber>
    </recommendedName>
    <alternativeName>
        <fullName evidence="5">Acetoacetyl-CoA thiolase</fullName>
    </alternativeName>
</protein>
<dbReference type="STRING" id="1265861.BCAMP_04552"/>
<proteinExistence type="inferred from homology"/>
<evidence type="ECO:0000256" key="1">
    <source>
        <dbReference type="ARBA" id="ARBA00010982"/>
    </source>
</evidence>
<dbReference type="PANTHER" id="PTHR18919:SF107">
    <property type="entry name" value="ACETYL-COA ACETYLTRANSFERASE, CYTOSOLIC"/>
    <property type="match status" value="1"/>
</dbReference>
<feature type="active site" description="Proton acceptor" evidence="6">
    <location>
        <position position="374"/>
    </location>
</feature>
<reference evidence="10 11" key="1">
    <citation type="submission" date="2012-12" db="EMBL/GenBank/DDBJ databases">
        <title>Novel taxa of Listeriaceae from agricultural environments in the United States.</title>
        <authorList>
            <person name="den Bakker H.C."/>
            <person name="Allred A."/>
            <person name="Warchocki S."/>
            <person name="Wright E.M."/>
            <person name="Burrell A."/>
            <person name="Nightingale K.K."/>
            <person name="Kephart D."/>
            <person name="Wiedmann M."/>
        </authorList>
    </citation>
    <scope>NUCLEOTIDE SEQUENCE [LARGE SCALE GENOMIC DNA]</scope>
    <source>
        <strain evidence="10 11">FSL F6-1037</strain>
    </source>
</reference>
<dbReference type="RefSeq" id="WP_035313913.1">
    <property type="nucleotide sequence ID" value="NZ_AODH01000016.1"/>
</dbReference>
<evidence type="ECO:0000259" key="8">
    <source>
        <dbReference type="Pfam" id="PF00108"/>
    </source>
</evidence>
<dbReference type="InterPro" id="IPR020613">
    <property type="entry name" value="Thiolase_CS"/>
</dbReference>
<dbReference type="PROSITE" id="PS00099">
    <property type="entry name" value="THIOLASE_3"/>
    <property type="match status" value="1"/>
</dbReference>
<dbReference type="FunFam" id="3.40.47.10:FF:000010">
    <property type="entry name" value="Acetyl-CoA acetyltransferase (Thiolase)"/>
    <property type="match status" value="1"/>
</dbReference>
<keyword evidence="4 7" id="KW-0012">Acyltransferase</keyword>
<dbReference type="InterPro" id="IPR002155">
    <property type="entry name" value="Thiolase"/>
</dbReference>
<evidence type="ECO:0000256" key="4">
    <source>
        <dbReference type="ARBA" id="ARBA00023315"/>
    </source>
</evidence>
<evidence type="ECO:0000256" key="2">
    <source>
        <dbReference type="ARBA" id="ARBA00012705"/>
    </source>
</evidence>
<feature type="active site" description="Proton acceptor" evidence="6">
    <location>
        <position position="344"/>
    </location>
</feature>
<dbReference type="PATRIC" id="fig|1265861.3.peg.895"/>
<dbReference type="CDD" id="cd00751">
    <property type="entry name" value="thiolase"/>
    <property type="match status" value="1"/>
</dbReference>
<dbReference type="InterPro" id="IPR020615">
    <property type="entry name" value="Thiolase_acyl_enz_int_AS"/>
</dbReference>
<evidence type="ECO:0000313" key="11">
    <source>
        <dbReference type="Proteomes" id="UP000019243"/>
    </source>
</evidence>
<dbReference type="EC" id="2.3.1.9" evidence="2"/>
<dbReference type="InterPro" id="IPR020617">
    <property type="entry name" value="Thiolase_C"/>
</dbReference>
<feature type="active site" description="Acyl-thioester intermediate" evidence="6">
    <location>
        <position position="88"/>
    </location>
</feature>
<dbReference type="PROSITE" id="PS00737">
    <property type="entry name" value="THIOLASE_2"/>
    <property type="match status" value="1"/>
</dbReference>
<dbReference type="Gene3D" id="3.40.47.10">
    <property type="match status" value="2"/>
</dbReference>
<keyword evidence="11" id="KW-1185">Reference proteome</keyword>
<dbReference type="PROSITE" id="PS00098">
    <property type="entry name" value="THIOLASE_1"/>
    <property type="match status" value="1"/>
</dbReference>
<dbReference type="InterPro" id="IPR020610">
    <property type="entry name" value="Thiolase_AS"/>
</dbReference>
<dbReference type="PANTHER" id="PTHR18919">
    <property type="entry name" value="ACETYL-COA C-ACYLTRANSFERASE"/>
    <property type="match status" value="1"/>
</dbReference>
<evidence type="ECO:0000256" key="5">
    <source>
        <dbReference type="ARBA" id="ARBA00030755"/>
    </source>
</evidence>
<dbReference type="Proteomes" id="UP000019243">
    <property type="component" value="Unassembled WGS sequence"/>
</dbReference>
<sequence length="388" mass="40040">MKEIVIVSAARTPIGKFRGMYTNVSAVELGTQVIKAAIKRANISTDQVDQVILGNVLQAGLGQNPARQAAIHAGIPQTATAMTVNQVCGSGLKAVMLGQQALQLGLAQTVVVGGTENMTQAPLLLKREDKANVATTQLSDSMFSDGLTDAFGHYAMGVTAENLVDHHHISREAQDLFAFNSQQTAANAQAAGKFTAEIAPVTLADGTVLSVDESIRPQTTLAKLAELKPVFKAGGSVTAGNSSTINDGAAALVLMTKDDAIAQNIPFLATIKAAVEIGTDPAMMGYAPFYAVTQLLAKADLPIEAIDLFELNEAFAAQSLAVMTDLKIPASKININGGAIALGHPIGASGARILTTLIANLNETQTALGVASLCIGGGMGVAVLIERA</sequence>
<evidence type="ECO:0000259" key="9">
    <source>
        <dbReference type="Pfam" id="PF02803"/>
    </source>
</evidence>
<dbReference type="Pfam" id="PF02803">
    <property type="entry name" value="Thiolase_C"/>
    <property type="match status" value="1"/>
</dbReference>
<dbReference type="InterPro" id="IPR020616">
    <property type="entry name" value="Thiolase_N"/>
</dbReference>
<gene>
    <name evidence="10" type="ORF">BCAMP_04552</name>
</gene>
<evidence type="ECO:0000313" key="10">
    <source>
        <dbReference type="EMBL" id="EUJ40634.1"/>
    </source>
</evidence>
<dbReference type="NCBIfam" id="TIGR01930">
    <property type="entry name" value="AcCoA-C-Actrans"/>
    <property type="match status" value="1"/>
</dbReference>
<evidence type="ECO:0000256" key="3">
    <source>
        <dbReference type="ARBA" id="ARBA00022679"/>
    </source>
</evidence>
<dbReference type="GO" id="GO:0003985">
    <property type="term" value="F:acetyl-CoA C-acetyltransferase activity"/>
    <property type="evidence" value="ECO:0007669"/>
    <property type="project" value="UniProtKB-EC"/>
</dbReference>
<dbReference type="PIRSF" id="PIRSF000429">
    <property type="entry name" value="Ac-CoA_Ac_transf"/>
    <property type="match status" value="1"/>
</dbReference>
<comment type="caution">
    <text evidence="10">The sequence shown here is derived from an EMBL/GenBank/DDBJ whole genome shotgun (WGS) entry which is preliminary data.</text>
</comment>
<feature type="domain" description="Thiolase C-terminal" evidence="9">
    <location>
        <begin position="267"/>
        <end position="387"/>
    </location>
</feature>
<dbReference type="EMBL" id="AODH01000016">
    <property type="protein sequence ID" value="EUJ40634.1"/>
    <property type="molecule type" value="Genomic_DNA"/>
</dbReference>
<evidence type="ECO:0000256" key="6">
    <source>
        <dbReference type="PIRSR" id="PIRSR000429-1"/>
    </source>
</evidence>
<dbReference type="AlphaFoldDB" id="W7CM61"/>
<dbReference type="Pfam" id="PF00108">
    <property type="entry name" value="Thiolase_N"/>
    <property type="match status" value="1"/>
</dbReference>
<evidence type="ECO:0000256" key="7">
    <source>
        <dbReference type="RuleBase" id="RU003557"/>
    </source>
</evidence>
<dbReference type="OrthoDB" id="9764892at2"/>
<feature type="domain" description="Thiolase N-terminal" evidence="8">
    <location>
        <begin position="4"/>
        <end position="258"/>
    </location>
</feature>
<name>W7CM61_9LIST</name>
<accession>W7CM61</accession>
<comment type="similarity">
    <text evidence="1 7">Belongs to the thiolase-like superfamily. Thiolase family.</text>
</comment>
<organism evidence="10 11">
    <name type="scientific">Brochothrix campestris FSL F6-1037</name>
    <dbReference type="NCBI Taxonomy" id="1265861"/>
    <lineage>
        <taxon>Bacteria</taxon>
        <taxon>Bacillati</taxon>
        <taxon>Bacillota</taxon>
        <taxon>Bacilli</taxon>
        <taxon>Bacillales</taxon>
        <taxon>Listeriaceae</taxon>
        <taxon>Brochothrix</taxon>
    </lineage>
</organism>
<dbReference type="InterPro" id="IPR016039">
    <property type="entry name" value="Thiolase-like"/>
</dbReference>
<dbReference type="SUPFAM" id="SSF53901">
    <property type="entry name" value="Thiolase-like"/>
    <property type="match status" value="2"/>
</dbReference>